<evidence type="ECO:0000313" key="1">
    <source>
        <dbReference type="EMBL" id="GAD17076.1"/>
    </source>
</evidence>
<dbReference type="eggNOG" id="ENOG502ZWVQ">
    <property type="taxonomic scope" value="Bacteria"/>
</dbReference>
<reference evidence="2" key="1">
    <citation type="journal article" date="2013" name="Genome Announc.">
        <title>Draft Genome Sequence of D-Branched-Chain Amino Acid Producer Lactobacillus otakiensis JCM 15040T, Isolated from a Traditional Japanese Pickle.</title>
        <authorList>
            <person name="Doi K."/>
            <person name="Mori K."/>
            <person name="Mutaguchi Y."/>
            <person name="Tashiro K."/>
            <person name="Fujino Y."/>
            <person name="Ohmori T."/>
            <person name="Kuhara S."/>
            <person name="Ohshima T."/>
        </authorList>
    </citation>
    <scope>NUCLEOTIDE SEQUENCE [LARGE SCALE GENOMIC DNA]</scope>
    <source>
        <strain evidence="2">JCM 15040</strain>
    </source>
</reference>
<proteinExistence type="predicted"/>
<protein>
    <submittedName>
        <fullName evidence="1">Uncharacterized protein</fullName>
    </submittedName>
</protein>
<gene>
    <name evidence="1" type="ORF">LOT_1614</name>
</gene>
<evidence type="ECO:0000313" key="2">
    <source>
        <dbReference type="Proteomes" id="UP000016361"/>
    </source>
</evidence>
<dbReference type="OrthoDB" id="2298001at2"/>
<dbReference type="AlphaFoldDB" id="S4NMH3"/>
<keyword evidence="2" id="KW-1185">Reference proteome</keyword>
<dbReference type="Proteomes" id="UP000016361">
    <property type="component" value="Unassembled WGS sequence"/>
</dbReference>
<dbReference type="STRING" id="1423780.FD05_GL001869"/>
<comment type="caution">
    <text evidence="1">The sequence shown here is derived from an EMBL/GenBank/DDBJ whole genome shotgun (WGS) entry which is preliminary data.</text>
</comment>
<accession>S4NMH3</accession>
<dbReference type="GeneID" id="301046907"/>
<dbReference type="RefSeq" id="WP_020281516.1">
    <property type="nucleotide sequence ID" value="NZ_AZED01000003.1"/>
</dbReference>
<sequence>MNFFDLLNKFKHGDSATKNKFPERQDHNISPVSAVSMQKRLERLYKNKGYKAIPKVPSEKEAERILTTYRNFPASIVPKEYMDPINFNGQSLLRGEILVLWWTTSRKNISNPPQYFLYQYGVNYYESISKLHSLNLITSDNKLTELGKGLIDKSAKIIWQHKAEKAIEADGTVKYSSSHGVSGKLLVVPKAKYPKSSRKDYLDNYFYKSNQRIQYLWNAKQYELCKKEAMEQISQGNKYPIIYNILAMMYREQKRYQDEIDIMKKGIDAQISIHNPGVAIRDFRKRIERAEELKSKKVR</sequence>
<organism evidence="1 2">
    <name type="scientific">Lentilactobacillus otakiensis DSM 19908 = JCM 15040</name>
    <dbReference type="NCBI Taxonomy" id="1423780"/>
    <lineage>
        <taxon>Bacteria</taxon>
        <taxon>Bacillati</taxon>
        <taxon>Bacillota</taxon>
        <taxon>Bacilli</taxon>
        <taxon>Lactobacillales</taxon>
        <taxon>Lactobacillaceae</taxon>
        <taxon>Lentilactobacillus</taxon>
    </lineage>
</organism>
<dbReference type="PATRIC" id="fig|1423780.4.peg.1893"/>
<name>S4NMH3_9LACO</name>
<dbReference type="EMBL" id="BASH01000005">
    <property type="protein sequence ID" value="GAD17076.1"/>
    <property type="molecule type" value="Genomic_DNA"/>
</dbReference>